<accession>A0A2N5GIS4</accession>
<dbReference type="AlphaFoldDB" id="A0A2N5GIS4"/>
<keyword evidence="4" id="KW-1185">Reference proteome</keyword>
<proteinExistence type="predicted"/>
<protein>
    <submittedName>
        <fullName evidence="1">Uncharacterized protein</fullName>
    </submittedName>
</protein>
<dbReference type="Proteomes" id="UP000234951">
    <property type="component" value="Unassembled WGS sequence"/>
</dbReference>
<comment type="caution">
    <text evidence="1">The sequence shown here is derived from an EMBL/GenBank/DDBJ whole genome shotgun (WGS) entry which is preliminary data.</text>
</comment>
<dbReference type="RefSeq" id="WP_101578540.1">
    <property type="nucleotide sequence ID" value="NZ_PGVA01000043.1"/>
</dbReference>
<sequence length="149" mass="17764">MNFWLEAGIVITQLVAVFLSAFLGVKSAVSIENFKKDRQIKEKMLEQIYEPIWKIFFEEYIKSKGYKGITKDDYKLLREVVDTNLSYIDPEFEDMIIRNDLILESIELWGINDVLIDHDGELYNYVRTKYNELREDLKLPHFNGYRILK</sequence>
<evidence type="ECO:0000313" key="4">
    <source>
        <dbReference type="Proteomes" id="UP000235114"/>
    </source>
</evidence>
<dbReference type="EMBL" id="PGVD01000067">
    <property type="protein sequence ID" value="PLR91214.1"/>
    <property type="molecule type" value="Genomic_DNA"/>
</dbReference>
<evidence type="ECO:0000313" key="1">
    <source>
        <dbReference type="EMBL" id="PLR80926.1"/>
    </source>
</evidence>
<gene>
    <name evidence="1" type="ORF">CU635_16825</name>
    <name evidence="2" type="ORF">CVD25_19710</name>
</gene>
<reference evidence="1 3" key="1">
    <citation type="submission" date="2017-11" db="EMBL/GenBank/DDBJ databases">
        <title>Comparitive Functional Genomics of Dry Heat Resistant strains isolated from the Viking Spacecraft.</title>
        <authorList>
            <person name="Seuylemezian A."/>
            <person name="Cooper K."/>
            <person name="Vaishampayan P."/>
        </authorList>
    </citation>
    <scope>NUCLEOTIDE SEQUENCE [LARGE SCALE GENOMIC DNA]</scope>
    <source>
        <strain evidence="1 3">M4.6</strain>
    </source>
</reference>
<evidence type="ECO:0000313" key="3">
    <source>
        <dbReference type="Proteomes" id="UP000234951"/>
    </source>
</evidence>
<name>A0A2N5GIS4_9BACI</name>
<dbReference type="OrthoDB" id="2437033at2"/>
<organism evidence="1 3">
    <name type="scientific">Bacillus canaveralius</name>
    <dbReference type="NCBI Taxonomy" id="1403243"/>
    <lineage>
        <taxon>Bacteria</taxon>
        <taxon>Bacillati</taxon>
        <taxon>Bacillota</taxon>
        <taxon>Bacilli</taxon>
        <taxon>Bacillales</taxon>
        <taxon>Bacillaceae</taxon>
        <taxon>Bacillus</taxon>
    </lineage>
</organism>
<dbReference type="Proteomes" id="UP000235114">
    <property type="component" value="Unassembled WGS sequence"/>
</dbReference>
<reference evidence="2 4" key="2">
    <citation type="submission" date="2017-12" db="EMBL/GenBank/DDBJ databases">
        <title>Comparative Functional Genomics of Dry Heat Resistant strains isolated from the Viking Spacecraft.</title>
        <authorList>
            <person name="Seuylemezian A."/>
            <person name="Cooper K."/>
            <person name="Vaishampayan P."/>
        </authorList>
    </citation>
    <scope>NUCLEOTIDE SEQUENCE [LARGE SCALE GENOMIC DNA]</scope>
    <source>
        <strain evidence="2 4">ATCC 29669</strain>
    </source>
</reference>
<dbReference type="EMBL" id="PGVA01000043">
    <property type="protein sequence ID" value="PLR80926.1"/>
    <property type="molecule type" value="Genomic_DNA"/>
</dbReference>
<evidence type="ECO:0000313" key="2">
    <source>
        <dbReference type="EMBL" id="PLR91214.1"/>
    </source>
</evidence>